<dbReference type="EMBL" id="CP000251">
    <property type="protein sequence ID" value="ABC81172.1"/>
    <property type="molecule type" value="Genomic_DNA"/>
</dbReference>
<dbReference type="AlphaFoldDB" id="Q2IQT7"/>
<dbReference type="Proteomes" id="UP000001935">
    <property type="component" value="Chromosome"/>
</dbReference>
<evidence type="ECO:0000256" key="1">
    <source>
        <dbReference type="SAM" id="MobiDB-lite"/>
    </source>
</evidence>
<gene>
    <name evidence="3" type="ordered locus">Adeh_1398</name>
</gene>
<dbReference type="OrthoDB" id="9980968at2"/>
<feature type="chain" id="PRO_5004210439" description="Tetratricopeptide repeat protein" evidence="2">
    <location>
        <begin position="20"/>
        <end position="441"/>
    </location>
</feature>
<evidence type="ECO:0000313" key="3">
    <source>
        <dbReference type="EMBL" id="ABC81172.1"/>
    </source>
</evidence>
<feature type="signal peptide" evidence="2">
    <location>
        <begin position="1"/>
        <end position="19"/>
    </location>
</feature>
<sequence length="441" mass="45360">MTPSAALLALALAAPPPLALTVSAERIALPAAAAPVRLEARPLERRVALRVPAAATAALARRLRGASRLCPAVDAAPGEVVLRCTARWVRAAVVEGLPGPTLDLFELSVPPWRPEEEGPPLVPFDGAALGLGPCPGERPAARGECALAAGDLAAARAAFEEALAAGASAHAQLRLGDLDLREDRPDAAVERWRRARAEAPWGRLAAERLCELEPGCLAAGGRAAVFDALAVERPLRADLVLRRIRLRALAGDLAGAARAVAEDSRPAGACAGAAAWCRHVLLVALRQPGADGAAALAAYLDVPGRGEGPLALELARAAADRALQAGAPRFAAAVLAGQTGRVPRDELSDHLRRVVELYAAAGDAVRGREVARFARTRLPAAELERAPWRAAIAALRPPAVPAAPAARARAPAPAPADDGDLRAARAAVEAARLGAAPATRP</sequence>
<protein>
    <recommendedName>
        <fullName evidence="5">Tetratricopeptide repeat protein</fullName>
    </recommendedName>
</protein>
<evidence type="ECO:0000313" key="4">
    <source>
        <dbReference type="Proteomes" id="UP000001935"/>
    </source>
</evidence>
<dbReference type="STRING" id="290397.Adeh_1398"/>
<proteinExistence type="predicted"/>
<reference evidence="3" key="1">
    <citation type="submission" date="2006-01" db="EMBL/GenBank/DDBJ databases">
        <title>Complete sequence of Anaeromyxobacter dehalogenans 2CP-C.</title>
        <authorList>
            <consortium name="US DOE Joint Genome Institute"/>
            <person name="Copeland A."/>
            <person name="Lucas S."/>
            <person name="Lapidus A."/>
            <person name="Barry K."/>
            <person name="Detter J.C."/>
            <person name="Glavina T."/>
            <person name="Hammon N."/>
            <person name="Israni S."/>
            <person name="Pitluck S."/>
            <person name="Brettin T."/>
            <person name="Bruce D."/>
            <person name="Han C."/>
            <person name="Tapia R."/>
            <person name="Gilna P."/>
            <person name="Kiss H."/>
            <person name="Schmutz J."/>
            <person name="Larimer F."/>
            <person name="Land M."/>
            <person name="Kyrpides N."/>
            <person name="Anderson I."/>
            <person name="Sanford R.A."/>
            <person name="Ritalahti K.M."/>
            <person name="Thomas H.S."/>
            <person name="Kirby J.R."/>
            <person name="Zhulin I.B."/>
            <person name="Loeffler F.E."/>
            <person name="Richardson P."/>
        </authorList>
    </citation>
    <scope>NUCLEOTIDE SEQUENCE</scope>
    <source>
        <strain evidence="3">2CP-C</strain>
    </source>
</reference>
<dbReference type="RefSeq" id="WP_011420455.1">
    <property type="nucleotide sequence ID" value="NC_007760.1"/>
</dbReference>
<organism evidence="3 4">
    <name type="scientific">Anaeromyxobacter dehalogenans (strain 2CP-C)</name>
    <dbReference type="NCBI Taxonomy" id="290397"/>
    <lineage>
        <taxon>Bacteria</taxon>
        <taxon>Pseudomonadati</taxon>
        <taxon>Myxococcota</taxon>
        <taxon>Myxococcia</taxon>
        <taxon>Myxococcales</taxon>
        <taxon>Cystobacterineae</taxon>
        <taxon>Anaeromyxobacteraceae</taxon>
        <taxon>Anaeromyxobacter</taxon>
    </lineage>
</organism>
<dbReference type="KEGG" id="ade:Adeh_1398"/>
<feature type="region of interest" description="Disordered" evidence="1">
    <location>
        <begin position="402"/>
        <end position="423"/>
    </location>
</feature>
<evidence type="ECO:0008006" key="5">
    <source>
        <dbReference type="Google" id="ProtNLM"/>
    </source>
</evidence>
<evidence type="ECO:0000256" key="2">
    <source>
        <dbReference type="SAM" id="SignalP"/>
    </source>
</evidence>
<name>Q2IQT7_ANADE</name>
<keyword evidence="2" id="KW-0732">Signal</keyword>
<accession>Q2IQT7</accession>
<dbReference type="HOGENOM" id="CLU_623551_0_0_7"/>
<feature type="compositionally biased region" description="Low complexity" evidence="1">
    <location>
        <begin position="402"/>
        <end position="411"/>
    </location>
</feature>